<gene>
    <name evidence="2" type="ORF">SK128_020663</name>
</gene>
<name>A0AAN8X3J2_HALRR</name>
<proteinExistence type="predicted"/>
<keyword evidence="3" id="KW-1185">Reference proteome</keyword>
<keyword evidence="1" id="KW-0732">Signal</keyword>
<dbReference type="EMBL" id="JAXCGZ010012362">
    <property type="protein sequence ID" value="KAK7073623.1"/>
    <property type="molecule type" value="Genomic_DNA"/>
</dbReference>
<accession>A0AAN8X3J2</accession>
<reference evidence="2 3" key="1">
    <citation type="submission" date="2023-11" db="EMBL/GenBank/DDBJ databases">
        <title>Halocaridina rubra genome assembly.</title>
        <authorList>
            <person name="Smith C."/>
        </authorList>
    </citation>
    <scope>NUCLEOTIDE SEQUENCE [LARGE SCALE GENOMIC DNA]</scope>
    <source>
        <strain evidence="2">EP-1</strain>
        <tissue evidence="2">Whole</tissue>
    </source>
</reference>
<feature type="non-terminal residue" evidence="2">
    <location>
        <position position="1"/>
    </location>
</feature>
<sequence length="83" mass="8872">CCYSCFVLLTNVRLFASFSSAGYDGPLQYAMTDGASPDAAMTTVQVLPAVGQTSDFTDDEEENANTKNTTGKLDMILENTCLS</sequence>
<comment type="caution">
    <text evidence="2">The sequence shown here is derived from an EMBL/GenBank/DDBJ whole genome shotgun (WGS) entry which is preliminary data.</text>
</comment>
<organism evidence="2 3">
    <name type="scientific">Halocaridina rubra</name>
    <name type="common">Hawaiian red shrimp</name>
    <dbReference type="NCBI Taxonomy" id="373956"/>
    <lineage>
        <taxon>Eukaryota</taxon>
        <taxon>Metazoa</taxon>
        <taxon>Ecdysozoa</taxon>
        <taxon>Arthropoda</taxon>
        <taxon>Crustacea</taxon>
        <taxon>Multicrustacea</taxon>
        <taxon>Malacostraca</taxon>
        <taxon>Eumalacostraca</taxon>
        <taxon>Eucarida</taxon>
        <taxon>Decapoda</taxon>
        <taxon>Pleocyemata</taxon>
        <taxon>Caridea</taxon>
        <taxon>Atyoidea</taxon>
        <taxon>Atyidae</taxon>
        <taxon>Halocaridina</taxon>
    </lineage>
</organism>
<dbReference type="Proteomes" id="UP001381693">
    <property type="component" value="Unassembled WGS sequence"/>
</dbReference>
<evidence type="ECO:0000256" key="1">
    <source>
        <dbReference type="SAM" id="SignalP"/>
    </source>
</evidence>
<dbReference type="AlphaFoldDB" id="A0AAN8X3J2"/>
<evidence type="ECO:0000313" key="3">
    <source>
        <dbReference type="Proteomes" id="UP001381693"/>
    </source>
</evidence>
<feature type="chain" id="PRO_5042958386" evidence="1">
    <location>
        <begin position="22"/>
        <end position="83"/>
    </location>
</feature>
<evidence type="ECO:0000313" key="2">
    <source>
        <dbReference type="EMBL" id="KAK7073623.1"/>
    </source>
</evidence>
<feature type="signal peptide" evidence="1">
    <location>
        <begin position="1"/>
        <end position="21"/>
    </location>
</feature>
<protein>
    <submittedName>
        <fullName evidence="2">Uncharacterized protein</fullName>
    </submittedName>
</protein>